<protein>
    <submittedName>
        <fullName evidence="8">Oxygenase</fullName>
    </submittedName>
</protein>
<reference evidence="8 9" key="1">
    <citation type="submission" date="2018-12" db="EMBL/GenBank/DDBJ databases">
        <title>The whole draft genome of Streptomyce luteoverticillatus CGMCC 15060.</title>
        <authorList>
            <person name="Feng Z."/>
            <person name="Chen G."/>
            <person name="Zhang J."/>
            <person name="Zhu H."/>
            <person name="Yu X."/>
            <person name="Zhang W."/>
            <person name="Zhang X."/>
        </authorList>
    </citation>
    <scope>NUCLEOTIDE SEQUENCE [LARGE SCALE GENOMIC DNA]</scope>
    <source>
        <strain evidence="8 9">CGMCC 15060</strain>
    </source>
</reference>
<feature type="binding site" evidence="6">
    <location>
        <position position="160"/>
    </location>
    <ligand>
        <name>Fe cation</name>
        <dbReference type="ChEBI" id="CHEBI:24875"/>
    </ligand>
</feature>
<dbReference type="Proteomes" id="UP000267900">
    <property type="component" value="Chromosome"/>
</dbReference>
<dbReference type="Pfam" id="PF02668">
    <property type="entry name" value="TauD"/>
    <property type="match status" value="1"/>
</dbReference>
<feature type="binding site" evidence="5">
    <location>
        <position position="200"/>
    </location>
    <ligand>
        <name>2-oxoglutarate</name>
        <dbReference type="ChEBI" id="CHEBI:16810"/>
    </ligand>
</feature>
<dbReference type="SUPFAM" id="SSF51197">
    <property type="entry name" value="Clavaminate synthase-like"/>
    <property type="match status" value="1"/>
</dbReference>
<evidence type="ECO:0000256" key="1">
    <source>
        <dbReference type="ARBA" id="ARBA00008425"/>
    </source>
</evidence>
<sequence length="347" mass="37009">MSTGTAPVPAAAPSPTPAPVRLLDDASVDELHRAADEILTAFGTSATSPALLRRVRGSAAALGPSIRHQCRPVDTDAGLFVLRGLRVDDARIGATPESWRTAGDAGAHHDIALLLLATVMGDPIAWEGQQEGRFVHNIVPAPGHEREQTGASSSVLLSPHTEDAFHPGRAHLLMLTCMRNHDAIATTAASVRRTRLDDATVEELTRPVLPILPDDAYAEAQGFAGEPPRVPALWRAPDGLTLRFDPAYTPLAEATPEYRAAYRRLEDELARVSVAVSLSPGEVLVVDNDLVVHGRVPFTARYDGTDRWLKRASVRVPGRRTRPAAEAGEHGYGQAAIEAHAAEAPAA</sequence>
<dbReference type="AlphaFoldDB" id="A0A3S9PPD8"/>
<dbReference type="GO" id="GO:0005506">
    <property type="term" value="F:iron ion binding"/>
    <property type="evidence" value="ECO:0007669"/>
    <property type="project" value="InterPro"/>
</dbReference>
<evidence type="ECO:0000256" key="4">
    <source>
        <dbReference type="ARBA" id="ARBA00023004"/>
    </source>
</evidence>
<evidence type="ECO:0000313" key="9">
    <source>
        <dbReference type="Proteomes" id="UP000267900"/>
    </source>
</evidence>
<gene>
    <name evidence="8" type="ORF">EKH77_25820</name>
</gene>
<comment type="similarity">
    <text evidence="1">Belongs to the clavaminate synthase family.</text>
</comment>
<feature type="domain" description="TauD/TfdA-like" evidence="7">
    <location>
        <begin position="159"/>
        <end position="312"/>
    </location>
</feature>
<feature type="binding site" evidence="5">
    <location>
        <position position="311"/>
    </location>
    <ligand>
        <name>2-oxoglutarate</name>
        <dbReference type="ChEBI" id="CHEBI:16810"/>
    </ligand>
</feature>
<accession>A0A3S9PPD8</accession>
<feature type="binding site" evidence="5">
    <location>
        <position position="307"/>
    </location>
    <ligand>
        <name>2-oxoglutarate</name>
        <dbReference type="ChEBI" id="CHEBI:16810"/>
    </ligand>
</feature>
<dbReference type="PIRSF" id="PIRSF019543">
    <property type="entry name" value="Clavaminate_syn"/>
    <property type="match status" value="1"/>
</dbReference>
<dbReference type="InterPro" id="IPR042098">
    <property type="entry name" value="TauD-like_sf"/>
</dbReference>
<dbReference type="Gene3D" id="3.60.130.10">
    <property type="entry name" value="Clavaminate synthase-like"/>
    <property type="match status" value="1"/>
</dbReference>
<keyword evidence="4 6" id="KW-0408">Iron</keyword>
<organism evidence="8 9">
    <name type="scientific">Streptomyces luteoverticillatus</name>
    <name type="common">Streptoverticillium luteoverticillatus</name>
    <dbReference type="NCBI Taxonomy" id="66425"/>
    <lineage>
        <taxon>Bacteria</taxon>
        <taxon>Bacillati</taxon>
        <taxon>Actinomycetota</taxon>
        <taxon>Actinomycetes</taxon>
        <taxon>Kitasatosporales</taxon>
        <taxon>Streptomycetaceae</taxon>
        <taxon>Streptomyces</taxon>
    </lineage>
</organism>
<keyword evidence="9" id="KW-1185">Reference proteome</keyword>
<evidence type="ECO:0000259" key="7">
    <source>
        <dbReference type="Pfam" id="PF02668"/>
    </source>
</evidence>
<dbReference type="GO" id="GO:0016491">
    <property type="term" value="F:oxidoreductase activity"/>
    <property type="evidence" value="ECO:0007669"/>
    <property type="project" value="UniProtKB-KW"/>
</dbReference>
<dbReference type="EMBL" id="CP034587">
    <property type="protein sequence ID" value="AZQ74183.1"/>
    <property type="molecule type" value="Genomic_DNA"/>
</dbReference>
<dbReference type="InterPro" id="IPR014503">
    <property type="entry name" value="Clavaminate_syn-like"/>
</dbReference>
<evidence type="ECO:0000256" key="5">
    <source>
        <dbReference type="PIRSR" id="PIRSR019543-1"/>
    </source>
</evidence>
<evidence type="ECO:0000313" key="8">
    <source>
        <dbReference type="EMBL" id="AZQ74183.1"/>
    </source>
</evidence>
<dbReference type="RefSeq" id="WP_126916686.1">
    <property type="nucleotide sequence ID" value="NZ_CP034587.1"/>
</dbReference>
<proteinExistence type="inferred from homology"/>
<evidence type="ECO:0000256" key="6">
    <source>
        <dbReference type="PIRSR" id="PIRSR019543-2"/>
    </source>
</evidence>
<dbReference type="OrthoDB" id="3872700at2"/>
<evidence type="ECO:0000256" key="2">
    <source>
        <dbReference type="ARBA" id="ARBA00022723"/>
    </source>
</evidence>
<evidence type="ECO:0000256" key="3">
    <source>
        <dbReference type="ARBA" id="ARBA00023002"/>
    </source>
</evidence>
<keyword evidence="2 6" id="KW-0479">Metal-binding</keyword>
<feature type="binding site" evidence="6">
    <location>
        <position position="162"/>
    </location>
    <ligand>
        <name>Fe cation</name>
        <dbReference type="ChEBI" id="CHEBI:24875"/>
    </ligand>
</feature>
<keyword evidence="3" id="KW-0560">Oxidoreductase</keyword>
<name>A0A3S9PPD8_STRLT</name>
<feature type="binding site" evidence="6">
    <location>
        <position position="293"/>
    </location>
    <ligand>
        <name>Fe cation</name>
        <dbReference type="ChEBI" id="CHEBI:24875"/>
    </ligand>
</feature>
<dbReference type="InterPro" id="IPR003819">
    <property type="entry name" value="TauD/TfdA-like"/>
</dbReference>